<gene>
    <name evidence="1" type="ORF">KVP70_28710</name>
    <name evidence="2" type="ORF">L1274_006106</name>
</gene>
<dbReference type="EMBL" id="JALJZU010000017">
    <property type="protein sequence ID" value="MCP2012345.1"/>
    <property type="molecule type" value="Genomic_DNA"/>
</dbReference>
<accession>A0AA41HAA0</accession>
<keyword evidence="4" id="KW-1185">Reference proteome</keyword>
<dbReference type="Proteomes" id="UP001162889">
    <property type="component" value="Unassembled WGS sequence"/>
</dbReference>
<name>A0AA41HAA0_9BURK</name>
<reference evidence="1" key="1">
    <citation type="submission" date="2021-07" db="EMBL/GenBank/DDBJ databases">
        <title>Characterization of violacein-producing bacteria and related species.</title>
        <authorList>
            <person name="Wilson H.S."/>
            <person name="De Leon M.E."/>
        </authorList>
    </citation>
    <scope>NUCLEOTIDE SEQUENCE</scope>
    <source>
        <strain evidence="1">HSC-15S17</strain>
    </source>
</reference>
<comment type="caution">
    <text evidence="1">The sequence shown here is derived from an EMBL/GenBank/DDBJ whole genome shotgun (WGS) entry which is preliminary data.</text>
</comment>
<protein>
    <recommendedName>
        <fullName evidence="5">DUF1488 family protein</fullName>
    </recommendedName>
</protein>
<dbReference type="RefSeq" id="WP_217945809.1">
    <property type="nucleotide sequence ID" value="NZ_JAHTGR010000022.1"/>
</dbReference>
<dbReference type="AlphaFoldDB" id="A0AA41HAA0"/>
<proteinExistence type="predicted"/>
<evidence type="ECO:0008006" key="5">
    <source>
        <dbReference type="Google" id="ProtNLM"/>
    </source>
</evidence>
<sequence length="85" mass="9423">MDTTHSIIKEHLSGDEERVEFSFRTGTVDRHGYISRSALLQLDGPAGHDLMWIFTAHRQLIAEAALAYVTRHPMAGAIALGSNDF</sequence>
<dbReference type="EMBL" id="JAHTGR010000022">
    <property type="protein sequence ID" value="MBV6324907.1"/>
    <property type="molecule type" value="Genomic_DNA"/>
</dbReference>
<organism evidence="1 3">
    <name type="scientific">Duganella violaceipulchra</name>
    <dbReference type="NCBI Taxonomy" id="2849652"/>
    <lineage>
        <taxon>Bacteria</taxon>
        <taxon>Pseudomonadati</taxon>
        <taxon>Pseudomonadota</taxon>
        <taxon>Betaproteobacteria</taxon>
        <taxon>Burkholderiales</taxon>
        <taxon>Oxalobacteraceae</taxon>
        <taxon>Telluria group</taxon>
        <taxon>Duganella</taxon>
    </lineage>
</organism>
<dbReference type="Proteomes" id="UP001155901">
    <property type="component" value="Unassembled WGS sequence"/>
</dbReference>
<evidence type="ECO:0000313" key="3">
    <source>
        <dbReference type="Proteomes" id="UP001155901"/>
    </source>
</evidence>
<reference evidence="2" key="2">
    <citation type="submission" date="2022-03" db="EMBL/GenBank/DDBJ databases">
        <title>Genome Encyclopedia of Bacteria and Archaea VI: Functional Genomics of Type Strains.</title>
        <authorList>
            <person name="Whitman W."/>
        </authorList>
    </citation>
    <scope>NUCLEOTIDE SEQUENCE</scope>
    <source>
        <strain evidence="2">HSC-15S17</strain>
    </source>
</reference>
<evidence type="ECO:0000313" key="2">
    <source>
        <dbReference type="EMBL" id="MCP2012345.1"/>
    </source>
</evidence>
<evidence type="ECO:0000313" key="4">
    <source>
        <dbReference type="Proteomes" id="UP001162889"/>
    </source>
</evidence>
<evidence type="ECO:0000313" key="1">
    <source>
        <dbReference type="EMBL" id="MBV6324907.1"/>
    </source>
</evidence>